<evidence type="ECO:0000256" key="1">
    <source>
        <dbReference type="SAM" id="Phobius"/>
    </source>
</evidence>
<keyword evidence="1" id="KW-1133">Transmembrane helix</keyword>
<protein>
    <submittedName>
        <fullName evidence="2">Uncharacterized protein</fullName>
    </submittedName>
</protein>
<dbReference type="RefSeq" id="WP_095506007.1">
    <property type="nucleotide sequence ID" value="NZ_BSNC01000001.1"/>
</dbReference>
<keyword evidence="3" id="KW-1185">Reference proteome</keyword>
<name>A0AA37RRZ3_9GAMM</name>
<reference evidence="2" key="2">
    <citation type="submission" date="2023-01" db="EMBL/GenBank/DDBJ databases">
        <title>Draft genome sequence of Paraferrimonas sedimenticola strain NBRC 101628.</title>
        <authorList>
            <person name="Sun Q."/>
            <person name="Mori K."/>
        </authorList>
    </citation>
    <scope>NUCLEOTIDE SEQUENCE</scope>
    <source>
        <strain evidence="2">NBRC 101628</strain>
    </source>
</reference>
<sequence>MVASASRTTVHKRGAKVPWLSLYAFLASVAAFTFGVYWSDSALENQALQQRITELEASQLLLVVPEEQAAALARWVETNPQLEQVIAQARQAPEDDGLKGIQIRPQANGGVLITTREWDLESRADLGGAR</sequence>
<dbReference type="EMBL" id="BSNC01000001">
    <property type="protein sequence ID" value="GLP94953.1"/>
    <property type="molecule type" value="Genomic_DNA"/>
</dbReference>
<feature type="transmembrane region" description="Helical" evidence="1">
    <location>
        <begin position="20"/>
        <end position="38"/>
    </location>
</feature>
<comment type="caution">
    <text evidence="2">The sequence shown here is derived from an EMBL/GenBank/DDBJ whole genome shotgun (WGS) entry which is preliminary data.</text>
</comment>
<evidence type="ECO:0000313" key="2">
    <source>
        <dbReference type="EMBL" id="GLP94953.1"/>
    </source>
</evidence>
<dbReference type="AlphaFoldDB" id="A0AA37RRZ3"/>
<dbReference type="Proteomes" id="UP001161422">
    <property type="component" value="Unassembled WGS sequence"/>
</dbReference>
<evidence type="ECO:0000313" key="3">
    <source>
        <dbReference type="Proteomes" id="UP001161422"/>
    </source>
</evidence>
<keyword evidence="1" id="KW-0472">Membrane</keyword>
<gene>
    <name evidence="2" type="ORF">GCM10007895_02590</name>
</gene>
<keyword evidence="1" id="KW-0812">Transmembrane</keyword>
<organism evidence="2 3">
    <name type="scientific">Paraferrimonas sedimenticola</name>
    <dbReference type="NCBI Taxonomy" id="375674"/>
    <lineage>
        <taxon>Bacteria</taxon>
        <taxon>Pseudomonadati</taxon>
        <taxon>Pseudomonadota</taxon>
        <taxon>Gammaproteobacteria</taxon>
        <taxon>Alteromonadales</taxon>
        <taxon>Ferrimonadaceae</taxon>
        <taxon>Paraferrimonas</taxon>
    </lineage>
</organism>
<accession>A0AA37RRZ3</accession>
<reference evidence="2" key="1">
    <citation type="journal article" date="2014" name="Int. J. Syst. Evol. Microbiol.">
        <title>Complete genome sequence of Corynebacterium casei LMG S-19264T (=DSM 44701T), isolated from a smear-ripened cheese.</title>
        <authorList>
            <consortium name="US DOE Joint Genome Institute (JGI-PGF)"/>
            <person name="Walter F."/>
            <person name="Albersmeier A."/>
            <person name="Kalinowski J."/>
            <person name="Ruckert C."/>
        </authorList>
    </citation>
    <scope>NUCLEOTIDE SEQUENCE</scope>
    <source>
        <strain evidence="2">NBRC 101628</strain>
    </source>
</reference>
<proteinExistence type="predicted"/>